<gene>
    <name evidence="3" type="ORF">GCM10009579_30650</name>
</gene>
<evidence type="ECO:0000313" key="4">
    <source>
        <dbReference type="Proteomes" id="UP001500282"/>
    </source>
</evidence>
<dbReference type="InterPro" id="IPR025326">
    <property type="entry name" value="DUF4232"/>
</dbReference>
<organism evidence="3 4">
    <name type="scientific">Streptomyces javensis</name>
    <dbReference type="NCBI Taxonomy" id="114698"/>
    <lineage>
        <taxon>Bacteria</taxon>
        <taxon>Bacillati</taxon>
        <taxon>Actinomycetota</taxon>
        <taxon>Actinomycetes</taxon>
        <taxon>Kitasatosporales</taxon>
        <taxon>Streptomycetaceae</taxon>
        <taxon>Streptomyces</taxon>
        <taxon>Streptomyces violaceusniger group</taxon>
    </lineage>
</organism>
<protein>
    <submittedName>
        <fullName evidence="3">DUF4232 domain-containing protein</fullName>
    </submittedName>
</protein>
<accession>A0ABN1WX53</accession>
<reference evidence="3 4" key="1">
    <citation type="journal article" date="2019" name="Int. J. Syst. Evol. Microbiol.">
        <title>The Global Catalogue of Microorganisms (GCM) 10K type strain sequencing project: providing services to taxonomists for standard genome sequencing and annotation.</title>
        <authorList>
            <consortium name="The Broad Institute Genomics Platform"/>
            <consortium name="The Broad Institute Genome Sequencing Center for Infectious Disease"/>
            <person name="Wu L."/>
            <person name="Ma J."/>
        </authorList>
    </citation>
    <scope>NUCLEOTIDE SEQUENCE [LARGE SCALE GENOMIC DNA]</scope>
    <source>
        <strain evidence="3 4">JCM 11448</strain>
    </source>
</reference>
<keyword evidence="4" id="KW-1185">Reference proteome</keyword>
<sequence>MSSHTIRTIRTVRRHTVRRRTLRIAAAALTAAAGLTLTACSGSDASGTKVSGRADSVVTAESPEATDPEGTGPPTEVRGSEPQADSGAQAGAAGKRADGSRPARGDRAGSGVERCHTSGLKAAFATGDDAAPDPYASGSTTTSVVLTNTGGRTCEIGGFPGVGLRPGNGGQVWSPARSAAKYGSITLGPGDSTDFTINLAMANENEEGAWMPASVTVTPPNETRSLTLKWPWGPLVDQSGATHPATFVNPIG</sequence>
<evidence type="ECO:0000256" key="1">
    <source>
        <dbReference type="SAM" id="MobiDB-lite"/>
    </source>
</evidence>
<feature type="domain" description="DUF4232" evidence="2">
    <location>
        <begin position="115"/>
        <end position="231"/>
    </location>
</feature>
<name>A0ABN1WX53_9ACTN</name>
<dbReference type="EMBL" id="BAAAIH010000014">
    <property type="protein sequence ID" value="GAA1269914.1"/>
    <property type="molecule type" value="Genomic_DNA"/>
</dbReference>
<dbReference type="Pfam" id="PF14016">
    <property type="entry name" value="DUF4232"/>
    <property type="match status" value="1"/>
</dbReference>
<feature type="compositionally biased region" description="Polar residues" evidence="1">
    <location>
        <begin position="40"/>
        <end position="49"/>
    </location>
</feature>
<evidence type="ECO:0000313" key="3">
    <source>
        <dbReference type="EMBL" id="GAA1269914.1"/>
    </source>
</evidence>
<feature type="region of interest" description="Disordered" evidence="1">
    <location>
        <begin position="40"/>
        <end position="114"/>
    </location>
</feature>
<comment type="caution">
    <text evidence="3">The sequence shown here is derived from an EMBL/GenBank/DDBJ whole genome shotgun (WGS) entry which is preliminary data.</text>
</comment>
<feature type="compositionally biased region" description="Basic and acidic residues" evidence="1">
    <location>
        <begin position="95"/>
        <end position="107"/>
    </location>
</feature>
<proteinExistence type="predicted"/>
<evidence type="ECO:0000259" key="2">
    <source>
        <dbReference type="Pfam" id="PF14016"/>
    </source>
</evidence>
<dbReference type="Proteomes" id="UP001500282">
    <property type="component" value="Unassembled WGS sequence"/>
</dbReference>